<dbReference type="AlphaFoldDB" id="A0A511JQK6"/>
<comment type="caution">
    <text evidence="2">The sequence shown here is derived from an EMBL/GenBank/DDBJ whole genome shotgun (WGS) entry which is preliminary data.</text>
</comment>
<feature type="signal peptide" evidence="1">
    <location>
        <begin position="1"/>
        <end position="33"/>
    </location>
</feature>
<keyword evidence="1" id="KW-0732">Signal</keyword>
<feature type="chain" id="PRO_5039057965" description="DUF4126 domain-containing protein" evidence="1">
    <location>
        <begin position="34"/>
        <end position="164"/>
    </location>
</feature>
<dbReference type="Proteomes" id="UP000321049">
    <property type="component" value="Unassembled WGS sequence"/>
</dbReference>
<organism evidence="2 3">
    <name type="scientific">Cellulomonas terrae</name>
    <dbReference type="NCBI Taxonomy" id="311234"/>
    <lineage>
        <taxon>Bacteria</taxon>
        <taxon>Bacillati</taxon>
        <taxon>Actinomycetota</taxon>
        <taxon>Actinomycetes</taxon>
        <taxon>Micrococcales</taxon>
        <taxon>Cellulomonadaceae</taxon>
        <taxon>Cellulomonas</taxon>
    </lineage>
</organism>
<evidence type="ECO:0000256" key="1">
    <source>
        <dbReference type="SAM" id="SignalP"/>
    </source>
</evidence>
<name>A0A511JQK6_9CELL</name>
<keyword evidence="3" id="KW-1185">Reference proteome</keyword>
<dbReference type="OrthoDB" id="4828278at2"/>
<reference evidence="2 3" key="1">
    <citation type="submission" date="2019-07" db="EMBL/GenBank/DDBJ databases">
        <title>Whole genome shotgun sequence of Cellulomonas terrae NBRC 100819.</title>
        <authorList>
            <person name="Hosoyama A."/>
            <person name="Uohara A."/>
            <person name="Ohji S."/>
            <person name="Ichikawa N."/>
        </authorList>
    </citation>
    <scope>NUCLEOTIDE SEQUENCE [LARGE SCALE GENOMIC DNA]</scope>
    <source>
        <strain evidence="2 3">NBRC 100819</strain>
    </source>
</reference>
<sequence>MTALFRDDTRTRRPAAALVARSALLGWAAGARASLGPAAPTITGAHRPVVRAVAALGVVGELIGDKLPNAPSRLDHGGALVRATAGAIGASMLAARGRAHPVVPALAGAVGGLAGAFGGAAWRAWAAGRLPDWQAAVAEDVVALTAAAVACGARFGAPGVGQVQ</sequence>
<evidence type="ECO:0000313" key="2">
    <source>
        <dbReference type="EMBL" id="GEM00215.1"/>
    </source>
</evidence>
<evidence type="ECO:0008006" key="4">
    <source>
        <dbReference type="Google" id="ProtNLM"/>
    </source>
</evidence>
<protein>
    <recommendedName>
        <fullName evidence="4">DUF4126 domain-containing protein</fullName>
    </recommendedName>
</protein>
<gene>
    <name evidence="2" type="ORF">CTE05_37610</name>
</gene>
<accession>A0A511JQK6</accession>
<dbReference type="RefSeq" id="WP_146847806.1">
    <property type="nucleotide sequence ID" value="NZ_BJWH01000029.1"/>
</dbReference>
<evidence type="ECO:0000313" key="3">
    <source>
        <dbReference type="Proteomes" id="UP000321049"/>
    </source>
</evidence>
<dbReference type="EMBL" id="BJWH01000029">
    <property type="protein sequence ID" value="GEM00215.1"/>
    <property type="molecule type" value="Genomic_DNA"/>
</dbReference>
<proteinExistence type="predicted"/>